<evidence type="ECO:0008006" key="4">
    <source>
        <dbReference type="Google" id="ProtNLM"/>
    </source>
</evidence>
<dbReference type="Proteomes" id="UP000825123">
    <property type="component" value="Chromosome"/>
</dbReference>
<sequence length="237" mass="27621">MKVIQIKLTDEEYRQLEDKARQEGYVLLSEYVRSVLLGRQTTVSNPISIDINNADVINQITNKLERKIIDYINPFTSQIEELKRKIAELTEKIEELESNNKSIEKTEEKRTTAGSRILETKREQQPQQPKKRSIERLQEEGIVFESELKSLRDPSAFFAKLEREGAKIIYLETERIAMSQDFYNKFLEDISTLNTSDLEEAASKLDPKEAKLFRKLAREAFVIYDANSKGWRLTVQL</sequence>
<dbReference type="InterPro" id="IPR053842">
    <property type="entry name" value="NikA-like"/>
</dbReference>
<dbReference type="GeneID" id="66163410"/>
<evidence type="ECO:0000313" key="3">
    <source>
        <dbReference type="Proteomes" id="UP000825123"/>
    </source>
</evidence>
<dbReference type="EMBL" id="AP024597">
    <property type="protein sequence ID" value="BCU70392.1"/>
    <property type="molecule type" value="Genomic_DNA"/>
</dbReference>
<dbReference type="AlphaFoldDB" id="A0A8D5U713"/>
<dbReference type="Gene3D" id="1.20.5.110">
    <property type="match status" value="1"/>
</dbReference>
<name>A0A8D5U713_9CREN</name>
<evidence type="ECO:0000313" key="2">
    <source>
        <dbReference type="EMBL" id="BCU70392.1"/>
    </source>
</evidence>
<feature type="region of interest" description="Disordered" evidence="1">
    <location>
        <begin position="101"/>
        <end position="135"/>
    </location>
</feature>
<dbReference type="Pfam" id="PF21983">
    <property type="entry name" value="NikA-like"/>
    <property type="match status" value="1"/>
</dbReference>
<reference evidence="2 3" key="1">
    <citation type="submission" date="2021-04" db="EMBL/GenBank/DDBJ databases">
        <title>Complete genome sequence of Stygiolobus sp. KN-1.</title>
        <authorList>
            <person name="Nakamura K."/>
            <person name="Sakai H."/>
            <person name="Kurosawa N."/>
        </authorList>
    </citation>
    <scope>NUCLEOTIDE SEQUENCE [LARGE SCALE GENOMIC DNA]</scope>
    <source>
        <strain evidence="2 3">KN-1</strain>
    </source>
</reference>
<keyword evidence="3" id="KW-1185">Reference proteome</keyword>
<dbReference type="RefSeq" id="WP_221286985.1">
    <property type="nucleotide sequence ID" value="NZ_AP024597.1"/>
</dbReference>
<proteinExistence type="predicted"/>
<protein>
    <recommendedName>
        <fullName evidence="4">CopG family transcriptional regulator</fullName>
    </recommendedName>
</protein>
<gene>
    <name evidence="2" type="ORF">KN1_16890</name>
</gene>
<accession>A0A8D5U713</accession>
<feature type="compositionally biased region" description="Basic and acidic residues" evidence="1">
    <location>
        <begin position="102"/>
        <end position="111"/>
    </location>
</feature>
<evidence type="ECO:0000256" key="1">
    <source>
        <dbReference type="SAM" id="MobiDB-lite"/>
    </source>
</evidence>
<organism evidence="2 3">
    <name type="scientific">Stygiolobus caldivivus</name>
    <dbReference type="NCBI Taxonomy" id="2824673"/>
    <lineage>
        <taxon>Archaea</taxon>
        <taxon>Thermoproteota</taxon>
        <taxon>Thermoprotei</taxon>
        <taxon>Sulfolobales</taxon>
        <taxon>Sulfolobaceae</taxon>
        <taxon>Stygiolobus</taxon>
    </lineage>
</organism>
<dbReference type="KEGG" id="csty:KN1_16890"/>